<dbReference type="RefSeq" id="WP_379870777.1">
    <property type="nucleotide sequence ID" value="NZ_JBHTBH010000004.1"/>
</dbReference>
<evidence type="ECO:0000313" key="1">
    <source>
        <dbReference type="EMBL" id="MFC7328126.1"/>
    </source>
</evidence>
<proteinExistence type="predicted"/>
<dbReference type="EMBL" id="JBHTBH010000004">
    <property type="protein sequence ID" value="MFC7328126.1"/>
    <property type="molecule type" value="Genomic_DNA"/>
</dbReference>
<dbReference type="Gene3D" id="1.25.40.10">
    <property type="entry name" value="Tetratricopeptide repeat domain"/>
    <property type="match status" value="1"/>
</dbReference>
<gene>
    <name evidence="1" type="ORF">ACFQRF_10275</name>
</gene>
<evidence type="ECO:0000313" key="2">
    <source>
        <dbReference type="Proteomes" id="UP001596540"/>
    </source>
</evidence>
<evidence type="ECO:0008006" key="3">
    <source>
        <dbReference type="Google" id="ProtNLM"/>
    </source>
</evidence>
<dbReference type="InterPro" id="IPR011990">
    <property type="entry name" value="TPR-like_helical_dom_sf"/>
</dbReference>
<dbReference type="Proteomes" id="UP001596540">
    <property type="component" value="Unassembled WGS sequence"/>
</dbReference>
<reference evidence="2" key="1">
    <citation type="journal article" date="2019" name="Int. J. Syst. Evol. Microbiol.">
        <title>The Global Catalogue of Microorganisms (GCM) 10K type strain sequencing project: providing services to taxonomists for standard genome sequencing and annotation.</title>
        <authorList>
            <consortium name="The Broad Institute Genomics Platform"/>
            <consortium name="The Broad Institute Genome Sequencing Center for Infectious Disease"/>
            <person name="Wu L."/>
            <person name="Ma J."/>
        </authorList>
    </citation>
    <scope>NUCLEOTIDE SEQUENCE [LARGE SCALE GENOMIC DNA]</scope>
    <source>
        <strain evidence="2">CGMCC 4.7382</strain>
    </source>
</reference>
<accession>A0ABW2KDM6</accession>
<comment type="caution">
    <text evidence="1">The sequence shown here is derived from an EMBL/GenBank/DDBJ whole genome shotgun (WGS) entry which is preliminary data.</text>
</comment>
<protein>
    <recommendedName>
        <fullName evidence="3">Tetratricopeptide repeat protein</fullName>
    </recommendedName>
</protein>
<organism evidence="1 2">
    <name type="scientific">Marinactinospora rubrisoli</name>
    <dbReference type="NCBI Taxonomy" id="2715399"/>
    <lineage>
        <taxon>Bacteria</taxon>
        <taxon>Bacillati</taxon>
        <taxon>Actinomycetota</taxon>
        <taxon>Actinomycetes</taxon>
        <taxon>Streptosporangiales</taxon>
        <taxon>Nocardiopsidaceae</taxon>
        <taxon>Marinactinospora</taxon>
    </lineage>
</organism>
<keyword evidence="2" id="KW-1185">Reference proteome</keyword>
<sequence>MAGTGQPSTREQIWQRILLDDKVYPPPEAVRRRIAAAREFLGRGDSEDAAKVLEYVFRLRETAFGVHSPTHPDIRLAAEMLTGIYTNQDDPEALRRGRASAEQVWRELAASQGKAYAATGTGDVQMMLYTRVRLMDQLTLTGRPDEVSRIAQRTLPEAERRLGSEHELTGRIRLHRAQAVLAGIADGEIPRGQWTVALEVAEQETHKEIKRRTKVYGRDHPATLDAREMRARILVEQGHRTEAAEVYRDLVPAMKNAFTGDARSRYRTARNAQLRLVAGNKAIDMGNRLADKAHQRFDGRQTRHPFLADRRPYRIRLGQRSAPGRAATP</sequence>
<name>A0ABW2KDM6_9ACTN</name>